<evidence type="ECO:0000256" key="1">
    <source>
        <dbReference type="ARBA" id="ARBA00005641"/>
    </source>
</evidence>
<evidence type="ECO:0000259" key="6">
    <source>
        <dbReference type="Pfam" id="PF00150"/>
    </source>
</evidence>
<dbReference type="GO" id="GO:0008422">
    <property type="term" value="F:beta-glucosidase activity"/>
    <property type="evidence" value="ECO:0007669"/>
    <property type="project" value="TreeGrafter"/>
</dbReference>
<dbReference type="EMBL" id="CP036426">
    <property type="protein sequence ID" value="QDV34490.1"/>
    <property type="molecule type" value="Genomic_DNA"/>
</dbReference>
<dbReference type="Pfam" id="PF18564">
    <property type="entry name" value="Glyco_hydro_5_C"/>
    <property type="match status" value="1"/>
</dbReference>
<dbReference type="Gene3D" id="3.20.20.80">
    <property type="entry name" value="Glycosidases"/>
    <property type="match status" value="1"/>
</dbReference>
<accession>A0A518H0Y2</accession>
<dbReference type="Pfam" id="PF00150">
    <property type="entry name" value="Cellulase"/>
    <property type="match status" value="1"/>
</dbReference>
<feature type="region of interest" description="Disordered" evidence="5">
    <location>
        <begin position="1"/>
        <end position="20"/>
    </location>
</feature>
<dbReference type="PANTHER" id="PTHR31308">
    <property type="match status" value="1"/>
</dbReference>
<dbReference type="SUPFAM" id="SSF51445">
    <property type="entry name" value="(Trans)glycosidases"/>
    <property type="match status" value="1"/>
</dbReference>
<dbReference type="RefSeq" id="WP_197446908.1">
    <property type="nucleotide sequence ID" value="NZ_CP036426.1"/>
</dbReference>
<protein>
    <submittedName>
        <fullName evidence="8">Cellulase (Glycosyl hydrolase family 5)</fullName>
    </submittedName>
</protein>
<dbReference type="GO" id="GO:0000272">
    <property type="term" value="P:polysaccharide catabolic process"/>
    <property type="evidence" value="ECO:0007669"/>
    <property type="project" value="InterPro"/>
</dbReference>
<name>A0A518H0Y2_9BACT</name>
<dbReference type="InterPro" id="IPR001547">
    <property type="entry name" value="Glyco_hydro_5"/>
</dbReference>
<keyword evidence="2 4" id="KW-0378">Hydrolase</keyword>
<dbReference type="InterPro" id="IPR017853">
    <property type="entry name" value="GH"/>
</dbReference>
<feature type="domain" description="Glycoside hydrolase family 5 C-terminal" evidence="7">
    <location>
        <begin position="418"/>
        <end position="507"/>
    </location>
</feature>
<reference evidence="8 9" key="1">
    <citation type="submission" date="2019-02" db="EMBL/GenBank/DDBJ databases">
        <title>Deep-cultivation of Planctomycetes and their phenomic and genomic characterization uncovers novel biology.</title>
        <authorList>
            <person name="Wiegand S."/>
            <person name="Jogler M."/>
            <person name="Boedeker C."/>
            <person name="Pinto D."/>
            <person name="Vollmers J."/>
            <person name="Rivas-Marin E."/>
            <person name="Kohn T."/>
            <person name="Peeters S.H."/>
            <person name="Heuer A."/>
            <person name="Rast P."/>
            <person name="Oberbeckmann S."/>
            <person name="Bunk B."/>
            <person name="Jeske O."/>
            <person name="Meyerdierks A."/>
            <person name="Storesund J.E."/>
            <person name="Kallscheuer N."/>
            <person name="Luecker S."/>
            <person name="Lage O.M."/>
            <person name="Pohl T."/>
            <person name="Merkel B.J."/>
            <person name="Hornburger P."/>
            <person name="Mueller R.-W."/>
            <person name="Bruemmer F."/>
            <person name="Labrenz M."/>
            <person name="Spormann A.M."/>
            <person name="Op den Camp H."/>
            <person name="Overmann J."/>
            <person name="Amann R."/>
            <person name="Jetten M.S.M."/>
            <person name="Mascher T."/>
            <person name="Medema M.H."/>
            <person name="Devos D.P."/>
            <person name="Kaster A.-K."/>
            <person name="Ovreas L."/>
            <person name="Rohde M."/>
            <person name="Galperin M.Y."/>
            <person name="Jogler C."/>
        </authorList>
    </citation>
    <scope>NUCLEOTIDE SEQUENCE [LARGE SCALE GENOMIC DNA]</scope>
    <source>
        <strain evidence="8 9">ElP</strain>
    </source>
</reference>
<organism evidence="8 9">
    <name type="scientific">Tautonia plasticadhaerens</name>
    <dbReference type="NCBI Taxonomy" id="2527974"/>
    <lineage>
        <taxon>Bacteria</taxon>
        <taxon>Pseudomonadati</taxon>
        <taxon>Planctomycetota</taxon>
        <taxon>Planctomycetia</taxon>
        <taxon>Isosphaerales</taxon>
        <taxon>Isosphaeraceae</taxon>
        <taxon>Tautonia</taxon>
    </lineage>
</organism>
<dbReference type="Proteomes" id="UP000317835">
    <property type="component" value="Chromosome"/>
</dbReference>
<dbReference type="PANTHER" id="PTHR31308:SF5">
    <property type="entry name" value="ERGOSTERYL-BETA-GLUCOSIDASE"/>
    <property type="match status" value="1"/>
</dbReference>
<feature type="domain" description="Glycoside hydrolase family 5" evidence="6">
    <location>
        <begin position="77"/>
        <end position="386"/>
    </location>
</feature>
<evidence type="ECO:0000256" key="3">
    <source>
        <dbReference type="ARBA" id="ARBA00023295"/>
    </source>
</evidence>
<evidence type="ECO:0000256" key="4">
    <source>
        <dbReference type="RuleBase" id="RU361153"/>
    </source>
</evidence>
<feature type="region of interest" description="Disordered" evidence="5">
    <location>
        <begin position="44"/>
        <end position="63"/>
    </location>
</feature>
<dbReference type="AlphaFoldDB" id="A0A518H0Y2"/>
<dbReference type="KEGG" id="tpla:ElP_23790"/>
<comment type="similarity">
    <text evidence="1 4">Belongs to the glycosyl hydrolase 5 (cellulase A) family.</text>
</comment>
<sequence>MASSASRDEVGDGRPARGRRDSRAGWAWTWVLALGLVGTAIGPSGRAAAQPGADPVRPSPQSAPAALRVSGRHFVDPAGRVVLLRGVNLSGDSKVPPFHPAISPEDLDRVAAMGFNVIRLLFVWEAYEPSPGVYDESYLEAELAVAAEAARRGISTVVDVHQDGFSRFASRGSGDGFPAWAVSPRGTPSVPDNSPDCAAWPLKMFSDPTTHKSFADFFDDAHGVRTRYLLMLSRVAAAFSGEPGVIGYDPINEPWGHERRELAPLYRDAAAVIRARHPSAILFLEGHITTNTGLQTRLPRPDDGPMAYAPHYYNPTTIVLKRWHGLTATMDNAFRHMTATSARWDAPLFVGEFGMDARVVGVGAYVDEVYDRLDAALASGAQWNLTPDWSPTLKDRWNGEDFSILLPDGRPRPNFRPRPYPRATAGMPVRFSFRRGDESGDPHVLEFDWHHLPGLGETEISLPPSLFPPGSTVEARAAVPGAVVSPLRDPARGLLLVRADRPGPVSIRVQSPVGP</sequence>
<evidence type="ECO:0000256" key="5">
    <source>
        <dbReference type="SAM" id="MobiDB-lite"/>
    </source>
</evidence>
<dbReference type="GO" id="GO:0016042">
    <property type="term" value="P:lipid catabolic process"/>
    <property type="evidence" value="ECO:0007669"/>
    <property type="project" value="UniProtKB-ARBA"/>
</dbReference>
<dbReference type="GO" id="GO:1901136">
    <property type="term" value="P:carbohydrate derivative catabolic process"/>
    <property type="evidence" value="ECO:0007669"/>
    <property type="project" value="UniProtKB-ARBA"/>
</dbReference>
<evidence type="ECO:0000256" key="2">
    <source>
        <dbReference type="ARBA" id="ARBA00022801"/>
    </source>
</evidence>
<dbReference type="InterPro" id="IPR041036">
    <property type="entry name" value="GH5_C"/>
</dbReference>
<gene>
    <name evidence="8" type="ORF">ElP_23790</name>
</gene>
<evidence type="ECO:0000259" key="7">
    <source>
        <dbReference type="Pfam" id="PF18564"/>
    </source>
</evidence>
<dbReference type="InterPro" id="IPR013780">
    <property type="entry name" value="Glyco_hydro_b"/>
</dbReference>
<evidence type="ECO:0000313" key="8">
    <source>
        <dbReference type="EMBL" id="QDV34490.1"/>
    </source>
</evidence>
<dbReference type="InterPro" id="IPR052066">
    <property type="entry name" value="Glycosphingolipid_Hydrolases"/>
</dbReference>
<proteinExistence type="inferred from homology"/>
<keyword evidence="3 4" id="KW-0326">Glycosidase</keyword>
<evidence type="ECO:0000313" key="9">
    <source>
        <dbReference type="Proteomes" id="UP000317835"/>
    </source>
</evidence>
<dbReference type="Gene3D" id="2.60.40.1180">
    <property type="entry name" value="Golgi alpha-mannosidase II"/>
    <property type="match status" value="1"/>
</dbReference>
<keyword evidence="9" id="KW-1185">Reference proteome</keyword>